<dbReference type="Proteomes" id="UP000499080">
    <property type="component" value="Unassembled WGS sequence"/>
</dbReference>
<evidence type="ECO:0000313" key="3">
    <source>
        <dbReference type="Proteomes" id="UP000499080"/>
    </source>
</evidence>
<dbReference type="EMBL" id="BGPR01129585">
    <property type="protein sequence ID" value="GBN42461.1"/>
    <property type="molecule type" value="Genomic_DNA"/>
</dbReference>
<organism evidence="2 3">
    <name type="scientific">Araneus ventricosus</name>
    <name type="common">Orbweaver spider</name>
    <name type="synonym">Epeira ventricosa</name>
    <dbReference type="NCBI Taxonomy" id="182803"/>
    <lineage>
        <taxon>Eukaryota</taxon>
        <taxon>Metazoa</taxon>
        <taxon>Ecdysozoa</taxon>
        <taxon>Arthropoda</taxon>
        <taxon>Chelicerata</taxon>
        <taxon>Arachnida</taxon>
        <taxon>Araneae</taxon>
        <taxon>Araneomorphae</taxon>
        <taxon>Entelegynae</taxon>
        <taxon>Araneoidea</taxon>
        <taxon>Araneidae</taxon>
        <taxon>Araneus</taxon>
    </lineage>
</organism>
<name>A0A4Y2NT26_ARAVE</name>
<gene>
    <name evidence="2" type="ORF">AVEN_166367_1</name>
</gene>
<protein>
    <submittedName>
        <fullName evidence="2">Uncharacterized protein</fullName>
    </submittedName>
</protein>
<proteinExistence type="predicted"/>
<dbReference type="OrthoDB" id="10563520at2759"/>
<reference evidence="2 3" key="1">
    <citation type="journal article" date="2019" name="Sci. Rep.">
        <title>Orb-weaving spider Araneus ventricosus genome elucidates the spidroin gene catalogue.</title>
        <authorList>
            <person name="Kono N."/>
            <person name="Nakamura H."/>
            <person name="Ohtoshi R."/>
            <person name="Moran D.A.P."/>
            <person name="Shinohara A."/>
            <person name="Yoshida Y."/>
            <person name="Fujiwara M."/>
            <person name="Mori M."/>
            <person name="Tomita M."/>
            <person name="Arakawa K."/>
        </authorList>
    </citation>
    <scope>NUCLEOTIDE SEQUENCE [LARGE SCALE GENOMIC DNA]</scope>
</reference>
<evidence type="ECO:0000313" key="2">
    <source>
        <dbReference type="EMBL" id="GBN42461.1"/>
    </source>
</evidence>
<feature type="region of interest" description="Disordered" evidence="1">
    <location>
        <begin position="18"/>
        <end position="44"/>
    </location>
</feature>
<accession>A0A4Y2NT26</accession>
<evidence type="ECO:0000256" key="1">
    <source>
        <dbReference type="SAM" id="MobiDB-lite"/>
    </source>
</evidence>
<sequence length="132" mass="15028">MSSKGLNITKTLEIFRNSSSDEEFDESSPSKAEDFIDKHSFEDTDVDDGDIDISYPVPSRISKVFWRHKGLGKIRIMLYYFTKQSGPMEDIISLSGPSPISIFLTLFSVSFIESIGTRLIYRKLKKVLHLSL</sequence>
<comment type="caution">
    <text evidence="2">The sequence shown here is derived from an EMBL/GenBank/DDBJ whole genome shotgun (WGS) entry which is preliminary data.</text>
</comment>
<dbReference type="AlphaFoldDB" id="A0A4Y2NT26"/>
<feature type="compositionally biased region" description="Basic and acidic residues" evidence="1">
    <location>
        <begin position="31"/>
        <end position="42"/>
    </location>
</feature>
<keyword evidence="3" id="KW-1185">Reference proteome</keyword>